<keyword evidence="2" id="KW-1185">Reference proteome</keyword>
<evidence type="ECO:0000313" key="1">
    <source>
        <dbReference type="EMBL" id="MDM1048028.1"/>
    </source>
</evidence>
<sequence length="715" mass="82598">MINESPYTTYQGKIGVKVSFLITDVIQEGKPIPKVIAHKLSIGVCSYEALIKRAARTEGLRLRDGKGKNNVSLYSFENMDDEWQQKCILVFGDPKQKIKESNFLENYYELDNKASDFFAKYKLSSGNELSPDLKITYTVNASVLNAVIVAMNKRRTFRKSYGNGITDEARPIWEIICEEVSALEKKLGHTLKVRSLRRILSQYKKDGYQSLISGKLENQNTAKVVSEEQLAVLGKLLRKHKNFDNVQISMLYNEVAKALDWKLISDATVARYRKEMDLYIVAGNQGTSALRNTRSMQVRRKAPNVPMVYWTVDGWDVELLYQSTSLNKDGNKVTTYHNRPTCVMVLDPYLKYPIGYAIGTHETTALITEALRNAANHTKELFGQRYKSLQIQSDHYGKGVLTPIYEAMTKHYTPARVRNAKAKVVEPYFKEWNKRLQLMYPNWSGFGITSRKENQPNTEYLDLIKKDFPDFEGVCKQIIASIEMKRMELHDRYVSRWYEMADADHIPLTDEEYLYLFGETTGYTNRLHHDGLTLTLNKQEYHYDSFDLAFRENRHTDWCVKFDRDDMSKVLVVNAKSRNGRFLEEIGTVKFLLEEQYVQPMALFDRKDGDGLQLSKVAGFNRTLEEKIVHKYDEQDRIINQMMIETPALNGTLSKMILTDSAGQHKDQRNQGRIAEASRKLKARQEKELANDEIGTTRDREAYLKEKINLNDFIS</sequence>
<gene>
    <name evidence="1" type="ORF">HX018_07245</name>
</gene>
<dbReference type="EMBL" id="JACAGK010000016">
    <property type="protein sequence ID" value="MDM1048028.1"/>
    <property type="molecule type" value="Genomic_DNA"/>
</dbReference>
<dbReference type="Gene3D" id="3.30.420.10">
    <property type="entry name" value="Ribonuclease H-like superfamily/Ribonuclease H"/>
    <property type="match status" value="1"/>
</dbReference>
<protein>
    <recommendedName>
        <fullName evidence="3">Integrase catalytic domain-containing protein</fullName>
    </recommendedName>
</protein>
<evidence type="ECO:0000313" key="2">
    <source>
        <dbReference type="Proteomes" id="UP001170954"/>
    </source>
</evidence>
<reference evidence="1" key="2">
    <citation type="journal article" date="2022" name="Sci. Total Environ.">
        <title>Prevalence, transmission, and molecular epidemiology of tet(X)-positive bacteria among humans, animals, and environmental niches in China: An epidemiological, and genomic-based study.</title>
        <authorList>
            <person name="Dong N."/>
            <person name="Zeng Y."/>
            <person name="Cai C."/>
            <person name="Sun C."/>
            <person name="Lu J."/>
            <person name="Liu C."/>
            <person name="Zhou H."/>
            <person name="Sun Q."/>
            <person name="Shu L."/>
            <person name="Wang H."/>
            <person name="Wang Y."/>
            <person name="Wang S."/>
            <person name="Wu C."/>
            <person name="Chan E.W."/>
            <person name="Chen G."/>
            <person name="Shen Z."/>
            <person name="Chen S."/>
            <person name="Zhang R."/>
        </authorList>
    </citation>
    <scope>NUCLEOTIDE SEQUENCE</scope>
    <source>
        <strain evidence="1">R1692</strain>
    </source>
</reference>
<name>A0ABT7NLF0_9SPHI</name>
<accession>A0ABT7NLF0</accession>
<reference evidence="1" key="1">
    <citation type="submission" date="2020-06" db="EMBL/GenBank/DDBJ databases">
        <authorList>
            <person name="Dong N."/>
        </authorList>
    </citation>
    <scope>NUCLEOTIDE SEQUENCE</scope>
    <source>
        <strain evidence="1">R1692</strain>
    </source>
</reference>
<comment type="caution">
    <text evidence="1">The sequence shown here is derived from an EMBL/GenBank/DDBJ whole genome shotgun (WGS) entry which is preliminary data.</text>
</comment>
<proteinExistence type="predicted"/>
<organism evidence="1 2">
    <name type="scientific">Sphingobacterium hotanense</name>
    <dbReference type="NCBI Taxonomy" id="649196"/>
    <lineage>
        <taxon>Bacteria</taxon>
        <taxon>Pseudomonadati</taxon>
        <taxon>Bacteroidota</taxon>
        <taxon>Sphingobacteriia</taxon>
        <taxon>Sphingobacteriales</taxon>
        <taxon>Sphingobacteriaceae</taxon>
        <taxon>Sphingobacterium</taxon>
    </lineage>
</organism>
<dbReference type="RefSeq" id="WP_286650989.1">
    <property type="nucleotide sequence ID" value="NZ_JACAGK010000016.1"/>
</dbReference>
<evidence type="ECO:0008006" key="3">
    <source>
        <dbReference type="Google" id="ProtNLM"/>
    </source>
</evidence>
<dbReference type="InterPro" id="IPR036397">
    <property type="entry name" value="RNaseH_sf"/>
</dbReference>
<dbReference type="Proteomes" id="UP001170954">
    <property type="component" value="Unassembled WGS sequence"/>
</dbReference>